<dbReference type="SMART" id="SM00862">
    <property type="entry name" value="Trans_reg_C"/>
    <property type="match status" value="1"/>
</dbReference>
<feature type="DNA-binding region" description="OmpR/PhoB-type" evidence="3">
    <location>
        <begin position="5"/>
        <end position="103"/>
    </location>
</feature>
<dbReference type="PANTHER" id="PTHR12558">
    <property type="entry name" value="CELL DIVISION CYCLE 16,23,27"/>
    <property type="match status" value="1"/>
</dbReference>
<dbReference type="Proteomes" id="UP001597115">
    <property type="component" value="Unassembled WGS sequence"/>
</dbReference>
<feature type="transmembrane region" description="Helical" evidence="4">
    <location>
        <begin position="136"/>
        <end position="154"/>
    </location>
</feature>
<dbReference type="PANTHER" id="PTHR12558:SF33">
    <property type="entry name" value="BLL7664 PROTEIN"/>
    <property type="match status" value="1"/>
</dbReference>
<name>A0ABW4I6Z7_9SPHN</name>
<keyword evidence="4" id="KW-1133">Transmembrane helix</keyword>
<organism evidence="6 7">
    <name type="scientific">Sphingomonas tabacisoli</name>
    <dbReference type="NCBI Taxonomy" id="2249466"/>
    <lineage>
        <taxon>Bacteria</taxon>
        <taxon>Pseudomonadati</taxon>
        <taxon>Pseudomonadota</taxon>
        <taxon>Alphaproteobacteria</taxon>
        <taxon>Sphingomonadales</taxon>
        <taxon>Sphingomonadaceae</taxon>
        <taxon>Sphingomonas</taxon>
    </lineage>
</organism>
<gene>
    <name evidence="6" type="ORF">ACFSCW_16590</name>
</gene>
<dbReference type="Gene3D" id="1.10.10.10">
    <property type="entry name" value="Winged helix-like DNA-binding domain superfamily/Winged helix DNA-binding domain"/>
    <property type="match status" value="1"/>
</dbReference>
<dbReference type="InterPro" id="IPR019734">
    <property type="entry name" value="TPR_rpt"/>
</dbReference>
<evidence type="ECO:0000259" key="5">
    <source>
        <dbReference type="PROSITE" id="PS51755"/>
    </source>
</evidence>
<feature type="domain" description="OmpR/PhoB-type" evidence="5">
    <location>
        <begin position="5"/>
        <end position="103"/>
    </location>
</feature>
<sequence length="624" mass="66791">MAGSGSRIAFESFVLDRGDERLLGESGPIRIGHKAYCVLDALIAADGRLVTKDELFDCVWDGAAVSESALTSVVKELRRALGDDTREPRFIESVYGRGYRFLAPVSVSPNIEREALTRAPGLPAVRSNELQVSRRVAVIGIGTAIVAAGAVAMLRPIAVSGLFNGAGSAHRIAVLPFANLSGDPKQDYFSDGMAEELRSRLSRLPALQVAARTSSNSFRGAAADIGSIGRKLGVSYIVEGSVRRDAGAVRIAARLIDARTGFERWSQSYDRPFADILTLQGDIAQSVTRALEGEVLGAHSASLDRAGTTSPEAFDAYARGRALFDLSGDEVTYRNALAAFDRAIALDPRYAAAHAARARTLAALASQFVAADRLKPTFAEGLQAARRAVALAPDLDEAQSALGYLLVNGSLDFAAAHGPYERSRALGANNADVLIRYGLFATRAGRMDAGLEALRRASVLDPLNPRAFKALGQALYVARRYREALTPLRHALELNPQISSVSSSIGDCLLLSGQATAAAAAYRHEPLDFARNTGLAIAEARLGRKAQAQEAFDSLVEKSGDSGAYQQAQVLAQWGQTQKAFEKLDAAFRVGDPGLIYLRNDPMLDPLRRDSRFFQMLARLGLSA</sequence>
<dbReference type="Gene3D" id="1.25.40.10">
    <property type="entry name" value="Tetratricopeptide repeat domain"/>
    <property type="match status" value="2"/>
</dbReference>
<dbReference type="PROSITE" id="PS51755">
    <property type="entry name" value="OMPR_PHOB"/>
    <property type="match status" value="1"/>
</dbReference>
<dbReference type="RefSeq" id="WP_380891585.1">
    <property type="nucleotide sequence ID" value="NZ_JBHUDY010000003.1"/>
</dbReference>
<dbReference type="InterPro" id="IPR011990">
    <property type="entry name" value="TPR-like_helical_dom_sf"/>
</dbReference>
<dbReference type="Gene3D" id="3.40.50.10070">
    <property type="entry name" value="TolB, N-terminal domain"/>
    <property type="match status" value="1"/>
</dbReference>
<evidence type="ECO:0000256" key="4">
    <source>
        <dbReference type="SAM" id="Phobius"/>
    </source>
</evidence>
<keyword evidence="4" id="KW-0812">Transmembrane</keyword>
<dbReference type="Pfam" id="PF00486">
    <property type="entry name" value="Trans_reg_C"/>
    <property type="match status" value="1"/>
</dbReference>
<dbReference type="SUPFAM" id="SSF46894">
    <property type="entry name" value="C-terminal effector domain of the bipartite response regulators"/>
    <property type="match status" value="1"/>
</dbReference>
<feature type="repeat" description="TPR" evidence="2">
    <location>
        <begin position="431"/>
        <end position="464"/>
    </location>
</feature>
<keyword evidence="1 3" id="KW-0238">DNA-binding</keyword>
<dbReference type="SUPFAM" id="SSF48452">
    <property type="entry name" value="TPR-like"/>
    <property type="match status" value="1"/>
</dbReference>
<dbReference type="CDD" id="cd00383">
    <property type="entry name" value="trans_reg_C"/>
    <property type="match status" value="1"/>
</dbReference>
<feature type="repeat" description="TPR" evidence="2">
    <location>
        <begin position="465"/>
        <end position="498"/>
    </location>
</feature>
<keyword evidence="2" id="KW-0802">TPR repeat</keyword>
<accession>A0ABW4I6Z7</accession>
<dbReference type="InterPro" id="IPR001867">
    <property type="entry name" value="OmpR/PhoB-type_DNA-bd"/>
</dbReference>
<comment type="caution">
    <text evidence="6">The sequence shown here is derived from an EMBL/GenBank/DDBJ whole genome shotgun (WGS) entry which is preliminary data.</text>
</comment>
<dbReference type="InterPro" id="IPR036388">
    <property type="entry name" value="WH-like_DNA-bd_sf"/>
</dbReference>
<evidence type="ECO:0000256" key="3">
    <source>
        <dbReference type="PROSITE-ProRule" id="PRU01091"/>
    </source>
</evidence>
<keyword evidence="7" id="KW-1185">Reference proteome</keyword>
<dbReference type="SMART" id="SM00028">
    <property type="entry name" value="TPR"/>
    <property type="match status" value="3"/>
</dbReference>
<evidence type="ECO:0000256" key="1">
    <source>
        <dbReference type="ARBA" id="ARBA00023125"/>
    </source>
</evidence>
<evidence type="ECO:0000313" key="7">
    <source>
        <dbReference type="Proteomes" id="UP001597115"/>
    </source>
</evidence>
<evidence type="ECO:0000256" key="2">
    <source>
        <dbReference type="PROSITE-ProRule" id="PRU00339"/>
    </source>
</evidence>
<dbReference type="PROSITE" id="PS50005">
    <property type="entry name" value="TPR"/>
    <property type="match status" value="2"/>
</dbReference>
<proteinExistence type="predicted"/>
<protein>
    <submittedName>
        <fullName evidence="6">Winged helix-turn-helix domain-containing protein</fullName>
    </submittedName>
</protein>
<keyword evidence="4" id="KW-0472">Membrane</keyword>
<reference evidence="7" key="1">
    <citation type="journal article" date="2019" name="Int. J. Syst. Evol. Microbiol.">
        <title>The Global Catalogue of Microorganisms (GCM) 10K type strain sequencing project: providing services to taxonomists for standard genome sequencing and annotation.</title>
        <authorList>
            <consortium name="The Broad Institute Genomics Platform"/>
            <consortium name="The Broad Institute Genome Sequencing Center for Infectious Disease"/>
            <person name="Wu L."/>
            <person name="Ma J."/>
        </authorList>
    </citation>
    <scope>NUCLEOTIDE SEQUENCE [LARGE SCALE GENOMIC DNA]</scope>
    <source>
        <strain evidence="7">CGMCC 1.16275</strain>
    </source>
</reference>
<evidence type="ECO:0000313" key="6">
    <source>
        <dbReference type="EMBL" id="MFD1613420.1"/>
    </source>
</evidence>
<dbReference type="InterPro" id="IPR016032">
    <property type="entry name" value="Sig_transdc_resp-reg_C-effctor"/>
</dbReference>
<dbReference type="EMBL" id="JBHUDY010000003">
    <property type="protein sequence ID" value="MFD1613420.1"/>
    <property type="molecule type" value="Genomic_DNA"/>
</dbReference>